<dbReference type="Gene3D" id="3.30.2170.10">
    <property type="entry name" value="archaeoglobus fulgidus dsm 4304 superfamily"/>
    <property type="match status" value="1"/>
</dbReference>
<comment type="caution">
    <text evidence="7">The sequence shown here is derived from an EMBL/GenBank/DDBJ whole genome shotgun (WGS) entry which is preliminary data.</text>
</comment>
<dbReference type="Proteomes" id="UP000886043">
    <property type="component" value="Unassembled WGS sequence"/>
</dbReference>
<comment type="similarity">
    <text evidence="6">Belongs to the endonuclease V family.</text>
</comment>
<comment type="subcellular location">
    <subcellularLocation>
        <location evidence="1 6">Cytoplasm</location>
    </subcellularLocation>
</comment>
<keyword evidence="4 6" id="KW-0255">Endonuclease</keyword>
<keyword evidence="2 6" id="KW-0963">Cytoplasm</keyword>
<comment type="cofactor">
    <cofactor evidence="6">
        <name>Mg(2+)</name>
        <dbReference type="ChEBI" id="CHEBI:18420"/>
    </cofactor>
</comment>
<dbReference type="Pfam" id="PF04493">
    <property type="entry name" value="Endonuclease_5"/>
    <property type="match status" value="1"/>
</dbReference>
<evidence type="ECO:0000256" key="1">
    <source>
        <dbReference type="ARBA" id="ARBA00004496"/>
    </source>
</evidence>
<dbReference type="PANTHER" id="PTHR28511:SF1">
    <property type="entry name" value="ENDONUCLEASE V"/>
    <property type="match status" value="1"/>
</dbReference>
<dbReference type="GO" id="GO:0043737">
    <property type="term" value="F:deoxyribonuclease V activity"/>
    <property type="evidence" value="ECO:0007669"/>
    <property type="project" value="UniProtKB-UniRule"/>
</dbReference>
<keyword evidence="6" id="KW-0227">DNA damage</keyword>
<proteinExistence type="inferred from homology"/>
<keyword evidence="3 6" id="KW-0540">Nuclease</keyword>
<dbReference type="GO" id="GO:0016891">
    <property type="term" value="F:RNA endonuclease activity producing 5'-phosphomonoesters, hydrolytic mechanism"/>
    <property type="evidence" value="ECO:0007669"/>
    <property type="project" value="TreeGrafter"/>
</dbReference>
<sequence length="221" mass="23798">MRKGALDLEELKRLQLKLATRASSGPLRGPVRLVAGVDVAYVSGKNRAFPAAVLLSWPGLEVREEQVLELTVSFPYLPGYLSFREVPLLVAVLSRLSRTPDLVFVDGQGRAHPRRCGLAVHLGVELGLPTVGCAKKPLVGDFEPPGPEVGARSPILLEGEVVGYVVRTRTGVKPVYVSPGHGLSADEAVDLVLAACRGYRLPEPVRLAHLCATRARKCARE</sequence>
<name>A0A7C3GT67_9BACT</name>
<dbReference type="GO" id="GO:0005737">
    <property type="term" value="C:cytoplasm"/>
    <property type="evidence" value="ECO:0007669"/>
    <property type="project" value="UniProtKB-SubCell"/>
</dbReference>
<feature type="site" description="Interaction with target DNA" evidence="6">
    <location>
        <position position="76"/>
    </location>
</feature>
<keyword evidence="5 6" id="KW-0378">Hydrolase</keyword>
<dbReference type="GO" id="GO:0000287">
    <property type="term" value="F:magnesium ion binding"/>
    <property type="evidence" value="ECO:0007669"/>
    <property type="project" value="UniProtKB-UniRule"/>
</dbReference>
<dbReference type="InterPro" id="IPR007581">
    <property type="entry name" value="Endonuclease-V"/>
</dbReference>
<keyword evidence="6" id="KW-0479">Metal-binding</keyword>
<dbReference type="GO" id="GO:0006281">
    <property type="term" value="P:DNA repair"/>
    <property type="evidence" value="ECO:0007669"/>
    <property type="project" value="UniProtKB-UniRule"/>
</dbReference>
<organism evidence="7">
    <name type="scientific">Thermosulfurimonas dismutans</name>
    <dbReference type="NCBI Taxonomy" id="999894"/>
    <lineage>
        <taxon>Bacteria</taxon>
        <taxon>Pseudomonadati</taxon>
        <taxon>Thermodesulfobacteriota</taxon>
        <taxon>Thermodesulfobacteria</taxon>
        <taxon>Thermodesulfobacteriales</taxon>
        <taxon>Thermodesulfobacteriaceae</taxon>
        <taxon>Thermosulfurimonas</taxon>
    </lineage>
</organism>
<dbReference type="HAMAP" id="MF_00801">
    <property type="entry name" value="Endonuclease_5"/>
    <property type="match status" value="1"/>
</dbReference>
<evidence type="ECO:0000313" key="7">
    <source>
        <dbReference type="EMBL" id="HFC97163.1"/>
    </source>
</evidence>
<feature type="binding site" evidence="6">
    <location>
        <position position="38"/>
    </location>
    <ligand>
        <name>Mg(2+)</name>
        <dbReference type="ChEBI" id="CHEBI:18420"/>
    </ligand>
</feature>
<evidence type="ECO:0000256" key="5">
    <source>
        <dbReference type="ARBA" id="ARBA00022801"/>
    </source>
</evidence>
<keyword evidence="6" id="KW-0234">DNA repair</keyword>
<comment type="function">
    <text evidence="6">DNA repair enzyme involved in the repair of deaminated bases. Selectively cleaves double-stranded DNA at the second phosphodiester bond 3' to a deoxyinosine leaving behind the intact lesion on the nicked DNA.</text>
</comment>
<feature type="binding site" evidence="6">
    <location>
        <position position="106"/>
    </location>
    <ligand>
        <name>Mg(2+)</name>
        <dbReference type="ChEBI" id="CHEBI:18420"/>
    </ligand>
</feature>
<dbReference type="GO" id="GO:0003727">
    <property type="term" value="F:single-stranded RNA binding"/>
    <property type="evidence" value="ECO:0007669"/>
    <property type="project" value="TreeGrafter"/>
</dbReference>
<dbReference type="EMBL" id="DRMH01000017">
    <property type="protein sequence ID" value="HFC97163.1"/>
    <property type="molecule type" value="Genomic_DNA"/>
</dbReference>
<dbReference type="EC" id="3.1.21.7" evidence="6"/>
<protein>
    <recommendedName>
        <fullName evidence="6">Endonuclease V</fullName>
        <ecNumber evidence="6">3.1.21.7</ecNumber>
    </recommendedName>
    <alternativeName>
        <fullName evidence="6">Deoxyinosine 3'endonuclease</fullName>
    </alternativeName>
    <alternativeName>
        <fullName evidence="6">Deoxyribonuclease V</fullName>
        <shortName evidence="6">DNase V</shortName>
    </alternativeName>
</protein>
<evidence type="ECO:0000256" key="3">
    <source>
        <dbReference type="ARBA" id="ARBA00022722"/>
    </source>
</evidence>
<dbReference type="AlphaFoldDB" id="A0A7C3GT67"/>
<evidence type="ECO:0000256" key="6">
    <source>
        <dbReference type="HAMAP-Rule" id="MF_00801"/>
    </source>
</evidence>
<evidence type="ECO:0000256" key="4">
    <source>
        <dbReference type="ARBA" id="ARBA00022759"/>
    </source>
</evidence>
<reference evidence="7" key="1">
    <citation type="journal article" date="2020" name="mSystems">
        <title>Genome- and Community-Level Interaction Insights into Carbon Utilization and Element Cycling Functions of Hydrothermarchaeota in Hydrothermal Sediment.</title>
        <authorList>
            <person name="Zhou Z."/>
            <person name="Liu Y."/>
            <person name="Xu W."/>
            <person name="Pan J."/>
            <person name="Luo Z.H."/>
            <person name="Li M."/>
        </authorList>
    </citation>
    <scope>NUCLEOTIDE SEQUENCE [LARGE SCALE GENOMIC DNA]</scope>
    <source>
        <strain evidence="7">HyVt-483</strain>
    </source>
</reference>
<dbReference type="PANTHER" id="PTHR28511">
    <property type="entry name" value="ENDONUCLEASE V"/>
    <property type="match status" value="1"/>
</dbReference>
<dbReference type="CDD" id="cd06559">
    <property type="entry name" value="Endonuclease_V"/>
    <property type="match status" value="1"/>
</dbReference>
<comment type="catalytic activity">
    <reaction evidence="6">
        <text>Endonucleolytic cleavage at apurinic or apyrimidinic sites to products with a 5'-phosphate.</text>
        <dbReference type="EC" id="3.1.21.7"/>
    </reaction>
</comment>
<accession>A0A7C3GT67</accession>
<gene>
    <name evidence="6" type="primary">nfi</name>
    <name evidence="7" type="ORF">ENJ40_01725</name>
</gene>
<keyword evidence="6" id="KW-0460">Magnesium</keyword>
<evidence type="ECO:0000256" key="2">
    <source>
        <dbReference type="ARBA" id="ARBA00022490"/>
    </source>
</evidence>